<accession>A0A4Z2HB33</accession>
<dbReference type="AlphaFoldDB" id="A0A4Z2HB33"/>
<evidence type="ECO:0000313" key="2">
    <source>
        <dbReference type="EMBL" id="TNN63029.1"/>
    </source>
</evidence>
<comment type="caution">
    <text evidence="2">The sequence shown here is derived from an EMBL/GenBank/DDBJ whole genome shotgun (WGS) entry which is preliminary data.</text>
</comment>
<sequence>MGEEEEEEGGGGLPDGNRKPTKILKPRATLVYLGSLPFVSGSVAYDQCVCAGSCCPQISTGGRGAPSGLNQMALRIQTKSCRLDICFSVGSAGPEARLQFRGGVDVRTVGRSRIVL</sequence>
<dbReference type="Proteomes" id="UP000314294">
    <property type="component" value="Unassembled WGS sequence"/>
</dbReference>
<organism evidence="2 3">
    <name type="scientific">Liparis tanakae</name>
    <name type="common">Tanaka's snailfish</name>
    <dbReference type="NCBI Taxonomy" id="230148"/>
    <lineage>
        <taxon>Eukaryota</taxon>
        <taxon>Metazoa</taxon>
        <taxon>Chordata</taxon>
        <taxon>Craniata</taxon>
        <taxon>Vertebrata</taxon>
        <taxon>Euteleostomi</taxon>
        <taxon>Actinopterygii</taxon>
        <taxon>Neopterygii</taxon>
        <taxon>Teleostei</taxon>
        <taxon>Neoteleostei</taxon>
        <taxon>Acanthomorphata</taxon>
        <taxon>Eupercaria</taxon>
        <taxon>Perciformes</taxon>
        <taxon>Cottioidei</taxon>
        <taxon>Cottales</taxon>
        <taxon>Liparidae</taxon>
        <taxon>Liparis</taxon>
    </lineage>
</organism>
<dbReference type="EMBL" id="SRLO01000281">
    <property type="protein sequence ID" value="TNN63029.1"/>
    <property type="molecule type" value="Genomic_DNA"/>
</dbReference>
<proteinExistence type="predicted"/>
<protein>
    <submittedName>
        <fullName evidence="2">Uncharacterized protein</fullName>
    </submittedName>
</protein>
<evidence type="ECO:0000313" key="3">
    <source>
        <dbReference type="Proteomes" id="UP000314294"/>
    </source>
</evidence>
<evidence type="ECO:0000256" key="1">
    <source>
        <dbReference type="SAM" id="MobiDB-lite"/>
    </source>
</evidence>
<reference evidence="2 3" key="1">
    <citation type="submission" date="2019-03" db="EMBL/GenBank/DDBJ databases">
        <title>First draft genome of Liparis tanakae, snailfish: a comprehensive survey of snailfish specific genes.</title>
        <authorList>
            <person name="Kim W."/>
            <person name="Song I."/>
            <person name="Jeong J.-H."/>
            <person name="Kim D."/>
            <person name="Kim S."/>
            <person name="Ryu S."/>
            <person name="Song J.Y."/>
            <person name="Lee S.K."/>
        </authorList>
    </citation>
    <scope>NUCLEOTIDE SEQUENCE [LARGE SCALE GENOMIC DNA]</scope>
    <source>
        <tissue evidence="2">Muscle</tissue>
    </source>
</reference>
<keyword evidence="3" id="KW-1185">Reference proteome</keyword>
<gene>
    <name evidence="2" type="ORF">EYF80_026757</name>
</gene>
<feature type="region of interest" description="Disordered" evidence="1">
    <location>
        <begin position="1"/>
        <end position="21"/>
    </location>
</feature>
<name>A0A4Z2HB33_9TELE</name>